<evidence type="ECO:0000313" key="3">
    <source>
        <dbReference type="Proteomes" id="UP000023152"/>
    </source>
</evidence>
<sequence length="749" mass="88996">IQNILDSKRKRNYELQRLFHEVTKNGYLRDLVTSQYTKNKKEAIQIIDSKKKNKNEKLLNDKIFTILNELKILYHNDIHKQIGYPLQLHHICAVLLYCGKSCSVQLNCDQSQFEHNKWPYLDFSLQEAVQILHLHERREESETELYCRLKGVRLEDINEIKSGFFISHVSTSDDIQASQMHKSDQGCILHFHPSMRRAHEIASCDVSWISPFKYERKILFARSPISPIDNKERVTWNAKIESENEHMQMILLTWIRYNEFAEGISNIRSHSTDLNIVYLALKETQNDINETSLLLSQFDKWKKNDDNEQKYKKRRKKFIEKRCCNDDINLFCIFLYEKGYLKKQNDIEKSILLTINDGLPFVEKVKDAPFIVLPFLPILVYQCQSQCITYNNEILICGGCNNNGCYSYHIHKCKYKRICSYPSDIKLNGHCVLKLINEDNSRNITLLSFGGYPKHTLIMKYISVWNDEVEHNNEWIPLIDNNNKSIIIGTDGDDYRGVRAKFSVNLLFITYYPNNITVFDLNTFRYIKNSILPIHDRINYHCFVSKKSNNKKIHEMILFHKNTGLTIEYNETYNIFQFYNIRVCTTIKTCYSYGFVCVDDYILLFGGYNETKKVSRSIHKYSISKNDWMKFEQTLPILLDYCLVALNGNNEYIHCIGGRKKNGSYSTHMKTSIKKWITKKTEKEEQWYKKEEKQKYLEEKEKETEELRIIYDDLERMKHQPNIKEIKVNLEILKRYIFIINLFFFYLFI</sequence>
<reference evidence="2 3" key="1">
    <citation type="journal article" date="2013" name="Curr. Biol.">
        <title>The Genome of the Foraminiferan Reticulomyxa filosa.</title>
        <authorList>
            <person name="Glockner G."/>
            <person name="Hulsmann N."/>
            <person name="Schleicher M."/>
            <person name="Noegel A.A."/>
            <person name="Eichinger L."/>
            <person name="Gallinger C."/>
            <person name="Pawlowski J."/>
            <person name="Sierra R."/>
            <person name="Euteneuer U."/>
            <person name="Pillet L."/>
            <person name="Moustafa A."/>
            <person name="Platzer M."/>
            <person name="Groth M."/>
            <person name="Szafranski K."/>
            <person name="Schliwa M."/>
        </authorList>
    </citation>
    <scope>NUCLEOTIDE SEQUENCE [LARGE SCALE GENOMIC DNA]</scope>
</reference>
<name>X6LUG3_RETFI</name>
<feature type="coiled-coil region" evidence="1">
    <location>
        <begin position="690"/>
        <end position="720"/>
    </location>
</feature>
<dbReference type="InterPro" id="IPR015915">
    <property type="entry name" value="Kelch-typ_b-propeller"/>
</dbReference>
<keyword evidence="1" id="KW-0175">Coiled coil</keyword>
<evidence type="ECO:0000256" key="1">
    <source>
        <dbReference type="SAM" id="Coils"/>
    </source>
</evidence>
<gene>
    <name evidence="2" type="ORF">RFI_32386</name>
</gene>
<protein>
    <submittedName>
        <fullName evidence="2">Uncharacterized protein</fullName>
    </submittedName>
</protein>
<proteinExistence type="predicted"/>
<dbReference type="Pfam" id="PF01344">
    <property type="entry name" value="Kelch_1"/>
    <property type="match status" value="1"/>
</dbReference>
<dbReference type="Proteomes" id="UP000023152">
    <property type="component" value="Unassembled WGS sequence"/>
</dbReference>
<evidence type="ECO:0000313" key="2">
    <source>
        <dbReference type="EMBL" id="ETO05011.1"/>
    </source>
</evidence>
<organism evidence="2 3">
    <name type="scientific">Reticulomyxa filosa</name>
    <dbReference type="NCBI Taxonomy" id="46433"/>
    <lineage>
        <taxon>Eukaryota</taxon>
        <taxon>Sar</taxon>
        <taxon>Rhizaria</taxon>
        <taxon>Retaria</taxon>
        <taxon>Foraminifera</taxon>
        <taxon>Monothalamids</taxon>
        <taxon>Reticulomyxidae</taxon>
        <taxon>Reticulomyxa</taxon>
    </lineage>
</organism>
<accession>X6LUG3</accession>
<comment type="caution">
    <text evidence="2">The sequence shown here is derived from an EMBL/GenBank/DDBJ whole genome shotgun (WGS) entry which is preliminary data.</text>
</comment>
<dbReference type="InterPro" id="IPR006652">
    <property type="entry name" value="Kelch_1"/>
</dbReference>
<feature type="non-terminal residue" evidence="2">
    <location>
        <position position="1"/>
    </location>
</feature>
<dbReference type="AlphaFoldDB" id="X6LUG3"/>
<dbReference type="Gene3D" id="2.120.10.80">
    <property type="entry name" value="Kelch-type beta propeller"/>
    <property type="match status" value="1"/>
</dbReference>
<keyword evidence="3" id="KW-1185">Reference proteome</keyword>
<dbReference type="OrthoDB" id="9990006at2759"/>
<dbReference type="InterPro" id="IPR011043">
    <property type="entry name" value="Gal_Oxase/kelch_b-propeller"/>
</dbReference>
<dbReference type="EMBL" id="ASPP01028639">
    <property type="protein sequence ID" value="ETO05011.1"/>
    <property type="molecule type" value="Genomic_DNA"/>
</dbReference>
<dbReference type="SUPFAM" id="SSF50965">
    <property type="entry name" value="Galactose oxidase, central domain"/>
    <property type="match status" value="1"/>
</dbReference>